<keyword evidence="2" id="KW-1185">Reference proteome</keyword>
<evidence type="ECO:0000313" key="2">
    <source>
        <dbReference type="Proteomes" id="UP001266305"/>
    </source>
</evidence>
<accession>A0ABQ9URM2</accession>
<feature type="non-terminal residue" evidence="1">
    <location>
        <position position="76"/>
    </location>
</feature>
<organism evidence="1 2">
    <name type="scientific">Saguinus oedipus</name>
    <name type="common">Cotton-top tamarin</name>
    <name type="synonym">Oedipomidas oedipus</name>
    <dbReference type="NCBI Taxonomy" id="9490"/>
    <lineage>
        <taxon>Eukaryota</taxon>
        <taxon>Metazoa</taxon>
        <taxon>Chordata</taxon>
        <taxon>Craniata</taxon>
        <taxon>Vertebrata</taxon>
        <taxon>Euteleostomi</taxon>
        <taxon>Mammalia</taxon>
        <taxon>Eutheria</taxon>
        <taxon>Euarchontoglires</taxon>
        <taxon>Primates</taxon>
        <taxon>Haplorrhini</taxon>
        <taxon>Platyrrhini</taxon>
        <taxon>Cebidae</taxon>
        <taxon>Callitrichinae</taxon>
        <taxon>Saguinus</taxon>
    </lineage>
</organism>
<proteinExistence type="predicted"/>
<comment type="caution">
    <text evidence="1">The sequence shown here is derived from an EMBL/GenBank/DDBJ whole genome shotgun (WGS) entry which is preliminary data.</text>
</comment>
<reference evidence="1 2" key="1">
    <citation type="submission" date="2023-05" db="EMBL/GenBank/DDBJ databases">
        <title>B98-5 Cell Line De Novo Hybrid Assembly: An Optical Mapping Approach.</title>
        <authorList>
            <person name="Kananen K."/>
            <person name="Auerbach J.A."/>
            <person name="Kautto E."/>
            <person name="Blachly J.S."/>
        </authorList>
    </citation>
    <scope>NUCLEOTIDE SEQUENCE [LARGE SCALE GENOMIC DNA]</scope>
    <source>
        <strain evidence="1">B95-8</strain>
        <tissue evidence="1">Cell line</tissue>
    </source>
</reference>
<gene>
    <name evidence="1" type="ORF">P7K49_021051</name>
</gene>
<protein>
    <submittedName>
        <fullName evidence="1">Uncharacterized protein</fullName>
    </submittedName>
</protein>
<name>A0ABQ9URM2_SAGOE</name>
<feature type="non-terminal residue" evidence="1">
    <location>
        <position position="1"/>
    </location>
</feature>
<dbReference type="Proteomes" id="UP001266305">
    <property type="component" value="Unassembled WGS sequence"/>
</dbReference>
<dbReference type="EMBL" id="JASSZA010000010">
    <property type="protein sequence ID" value="KAK2099703.1"/>
    <property type="molecule type" value="Genomic_DNA"/>
</dbReference>
<sequence>DGGGNLEIITSTLLFSPDSGSRTVVCVRPGLIQEMKGLMILSVDLEGKCLNDFPVSCTTILSTAGIAIRLNSMQDL</sequence>
<evidence type="ECO:0000313" key="1">
    <source>
        <dbReference type="EMBL" id="KAK2099703.1"/>
    </source>
</evidence>